<protein>
    <recommendedName>
        <fullName evidence="3">Nuclear transport factor 2 family protein</fullName>
    </recommendedName>
</protein>
<evidence type="ECO:0000313" key="2">
    <source>
        <dbReference type="Proteomes" id="UP000245916"/>
    </source>
</evidence>
<sequence>MGFHDIDQLIGAFYATISGPAGGQDWEGAKPLFHPDARLVRTKLDEAGRPVAFSFSVDGYREATAPLLASMDFYEHEIARRMVRFGNIAQIFSAYEAYDRPEGGRMLKRGMNMIQLFDDGARWWIMHVIWDDEREGVTLPSELFA</sequence>
<dbReference type="EMBL" id="QFFF01000001">
    <property type="protein sequence ID" value="PWG02202.1"/>
    <property type="molecule type" value="Genomic_DNA"/>
</dbReference>
<dbReference type="Gene3D" id="3.10.450.50">
    <property type="match status" value="1"/>
</dbReference>
<comment type="caution">
    <text evidence="1">The sequence shown here is derived from an EMBL/GenBank/DDBJ whole genome shotgun (WGS) entry which is preliminary data.</text>
</comment>
<dbReference type="SUPFAM" id="SSF54427">
    <property type="entry name" value="NTF2-like"/>
    <property type="match status" value="1"/>
</dbReference>
<organism evidence="1 2">
    <name type="scientific">Allosphingosinicella humi</name>
    <dbReference type="NCBI Taxonomy" id="2068657"/>
    <lineage>
        <taxon>Bacteria</taxon>
        <taxon>Pseudomonadati</taxon>
        <taxon>Pseudomonadota</taxon>
        <taxon>Alphaproteobacteria</taxon>
        <taxon>Sphingomonadales</taxon>
        <taxon>Sphingomonadaceae</taxon>
        <taxon>Allosphingosinicella</taxon>
    </lineage>
</organism>
<name>A0A2U2J1K3_9SPHN</name>
<dbReference type="AlphaFoldDB" id="A0A2U2J1K3"/>
<gene>
    <name evidence="1" type="ORF">DF286_04445</name>
</gene>
<dbReference type="Proteomes" id="UP000245916">
    <property type="component" value="Unassembled WGS sequence"/>
</dbReference>
<accession>A0A2U2J1K3</accession>
<evidence type="ECO:0008006" key="3">
    <source>
        <dbReference type="Google" id="ProtNLM"/>
    </source>
</evidence>
<dbReference type="InterPro" id="IPR032710">
    <property type="entry name" value="NTF2-like_dom_sf"/>
</dbReference>
<proteinExistence type="predicted"/>
<reference evidence="1 2" key="1">
    <citation type="submission" date="2018-05" db="EMBL/GenBank/DDBJ databases">
        <title>Genome of Sphingosinicella humi QZX222.</title>
        <authorList>
            <person name="Qiao Z."/>
            <person name="Wang G."/>
        </authorList>
    </citation>
    <scope>NUCLEOTIDE SEQUENCE [LARGE SCALE GENOMIC DNA]</scope>
    <source>
        <strain evidence="1 2">QZX222</strain>
    </source>
</reference>
<evidence type="ECO:0000313" key="1">
    <source>
        <dbReference type="EMBL" id="PWG02202.1"/>
    </source>
</evidence>
<keyword evidence="2" id="KW-1185">Reference proteome</keyword>